<organism evidence="1 2">
    <name type="scientific">Albidovulum denitrificans</name>
    <dbReference type="NCBI Taxonomy" id="404881"/>
    <lineage>
        <taxon>Bacteria</taxon>
        <taxon>Pseudomonadati</taxon>
        <taxon>Pseudomonadota</taxon>
        <taxon>Alphaproteobacteria</taxon>
        <taxon>Rhodobacterales</taxon>
        <taxon>Paracoccaceae</taxon>
        <taxon>Albidovulum</taxon>
    </lineage>
</organism>
<accession>A0A2S8S6E6</accession>
<name>A0A2S8S6E6_9RHOB</name>
<comment type="caution">
    <text evidence="1">The sequence shown here is derived from an EMBL/GenBank/DDBJ whole genome shotgun (WGS) entry which is preliminary data.</text>
</comment>
<dbReference type="EMBL" id="PVEP01000005">
    <property type="protein sequence ID" value="PQV56366.1"/>
    <property type="molecule type" value="Genomic_DNA"/>
</dbReference>
<dbReference type="Proteomes" id="UP000238338">
    <property type="component" value="Unassembled WGS sequence"/>
</dbReference>
<proteinExistence type="predicted"/>
<evidence type="ECO:0000313" key="1">
    <source>
        <dbReference type="EMBL" id="PQV56366.1"/>
    </source>
</evidence>
<reference evidence="1 2" key="1">
    <citation type="submission" date="2018-02" db="EMBL/GenBank/DDBJ databases">
        <title>Genomic Encyclopedia of Archaeal and Bacterial Type Strains, Phase II (KMG-II): from individual species to whole genera.</title>
        <authorList>
            <person name="Goeker M."/>
        </authorList>
    </citation>
    <scope>NUCLEOTIDE SEQUENCE [LARGE SCALE GENOMIC DNA]</scope>
    <source>
        <strain evidence="1 2">DSM 18921</strain>
    </source>
</reference>
<evidence type="ECO:0000313" key="2">
    <source>
        <dbReference type="Proteomes" id="UP000238338"/>
    </source>
</evidence>
<gene>
    <name evidence="1" type="ORF">LX70_02632</name>
</gene>
<dbReference type="AlphaFoldDB" id="A0A2S8S6E6"/>
<keyword evidence="2" id="KW-1185">Reference proteome</keyword>
<protein>
    <submittedName>
        <fullName evidence="1">Uncharacterized protein</fullName>
    </submittedName>
</protein>
<sequence length="74" mass="8086">MGAFRARGLTFEGWCKENGLTPMNGRNATFGQSRGDVGRANLERIIEAAGREFIRDAYARRLAEHAAQFAKGAA</sequence>